<dbReference type="EMBL" id="MVGC01001415">
    <property type="protein sequence ID" value="RJE17197.1"/>
    <property type="molecule type" value="Genomic_DNA"/>
</dbReference>
<dbReference type="STRING" id="2070753.A0A3A2Z7B6"/>
<feature type="non-terminal residue" evidence="3">
    <location>
        <position position="1"/>
    </location>
</feature>
<evidence type="ECO:0000256" key="2">
    <source>
        <dbReference type="ARBA" id="ARBA00023145"/>
    </source>
</evidence>
<dbReference type="InterPro" id="IPR050819">
    <property type="entry name" value="Tripeptidyl-peptidase_I"/>
</dbReference>
<accession>A0A3A2Z7B6</accession>
<keyword evidence="4" id="KW-1185">Reference proteome</keyword>
<dbReference type="AlphaFoldDB" id="A0A3A2Z7B6"/>
<proteinExistence type="predicted"/>
<organism evidence="3 4">
    <name type="scientific">Aspergillus sclerotialis</name>
    <dbReference type="NCBI Taxonomy" id="2070753"/>
    <lineage>
        <taxon>Eukaryota</taxon>
        <taxon>Fungi</taxon>
        <taxon>Dikarya</taxon>
        <taxon>Ascomycota</taxon>
        <taxon>Pezizomycotina</taxon>
        <taxon>Eurotiomycetes</taxon>
        <taxon>Eurotiomycetidae</taxon>
        <taxon>Eurotiales</taxon>
        <taxon>Aspergillaceae</taxon>
        <taxon>Aspergillus</taxon>
        <taxon>Aspergillus subgen. Polypaecilum</taxon>
    </lineage>
</organism>
<dbReference type="GO" id="GO:0006508">
    <property type="term" value="P:proteolysis"/>
    <property type="evidence" value="ECO:0007669"/>
    <property type="project" value="InterPro"/>
</dbReference>
<dbReference type="OrthoDB" id="409122at2759"/>
<comment type="caution">
    <text evidence="3">The sequence shown here is derived from an EMBL/GenBank/DDBJ whole genome shotgun (WGS) entry which is preliminary data.</text>
</comment>
<dbReference type="PANTHER" id="PTHR14218">
    <property type="entry name" value="PROTEASE S8 TRIPEPTIDYL PEPTIDASE I CLN2"/>
    <property type="match status" value="1"/>
</dbReference>
<dbReference type="InterPro" id="IPR036852">
    <property type="entry name" value="Peptidase_S8/S53_dom_sf"/>
</dbReference>
<dbReference type="PANTHER" id="PTHR14218:SF19">
    <property type="entry name" value="SERINE PROTEASE AORO, PUTATIVE (AFU_ORTHOLOGUE AFUA_6G10250)-RELATED"/>
    <property type="match status" value="1"/>
</dbReference>
<dbReference type="Proteomes" id="UP000266188">
    <property type="component" value="Unassembled WGS sequence"/>
</dbReference>
<reference evidence="4" key="1">
    <citation type="submission" date="2017-02" db="EMBL/GenBank/DDBJ databases">
        <authorList>
            <person name="Tafer H."/>
            <person name="Lopandic K."/>
        </authorList>
    </citation>
    <scope>NUCLEOTIDE SEQUENCE [LARGE SCALE GENOMIC DNA]</scope>
    <source>
        <strain evidence="4">CBS 366.77</strain>
    </source>
</reference>
<feature type="non-terminal residue" evidence="3">
    <location>
        <position position="144"/>
    </location>
</feature>
<dbReference type="GO" id="GO:0004252">
    <property type="term" value="F:serine-type endopeptidase activity"/>
    <property type="evidence" value="ECO:0007669"/>
    <property type="project" value="InterPro"/>
</dbReference>
<sequence length="144" mass="15500">LYNITDGDKSVAGNELGIVQSLGDVYSQEDFDLFFTSVAPQIPTGTHPNLKAIGDIVDVPTTDVSKSGSESSLDFEVAYPIIWPQNTVLFQTESESHDNHTYGGFVNNLLEAIDGSYCSDTDDEGGKGKDQCGIYKPTNVISIS</sequence>
<keyword evidence="1" id="KW-0732">Signal</keyword>
<dbReference type="GO" id="GO:0008240">
    <property type="term" value="F:tripeptidyl-peptidase activity"/>
    <property type="evidence" value="ECO:0007669"/>
    <property type="project" value="TreeGrafter"/>
</dbReference>
<protein>
    <submittedName>
        <fullName evidence="3">Uncharacterized protein</fullName>
    </submittedName>
</protein>
<evidence type="ECO:0000313" key="3">
    <source>
        <dbReference type="EMBL" id="RJE17197.1"/>
    </source>
</evidence>
<keyword evidence="2" id="KW-0865">Zymogen</keyword>
<dbReference type="Gene3D" id="3.40.50.200">
    <property type="entry name" value="Peptidase S8/S53 domain"/>
    <property type="match status" value="1"/>
</dbReference>
<evidence type="ECO:0000313" key="4">
    <source>
        <dbReference type="Proteomes" id="UP000266188"/>
    </source>
</evidence>
<gene>
    <name evidence="3" type="ORF">PHISCL_10466</name>
</gene>
<evidence type="ECO:0000256" key="1">
    <source>
        <dbReference type="ARBA" id="ARBA00022729"/>
    </source>
</evidence>
<name>A0A3A2Z7B6_9EURO</name>